<reference evidence="2 3" key="1">
    <citation type="submission" date="2016-01" db="EMBL/GenBank/DDBJ databases">
        <authorList>
            <person name="Oliw E.H."/>
        </authorList>
    </citation>
    <scope>NUCLEOTIDE SEQUENCE [LARGE SCALE GENOMIC DNA]</scope>
    <source>
        <strain evidence="2">LMG 22029</strain>
    </source>
</reference>
<gene>
    <name evidence="2" type="ORF">AWB64_02112</name>
</gene>
<evidence type="ECO:0000313" key="2">
    <source>
        <dbReference type="EMBL" id="SAL25921.1"/>
    </source>
</evidence>
<evidence type="ECO:0000256" key="1">
    <source>
        <dbReference type="SAM" id="Phobius"/>
    </source>
</evidence>
<keyword evidence="1" id="KW-1133">Transmembrane helix</keyword>
<protein>
    <submittedName>
        <fullName evidence="2">Uncharacterized protein</fullName>
    </submittedName>
</protein>
<dbReference type="Proteomes" id="UP000054893">
    <property type="component" value="Unassembled WGS sequence"/>
</dbReference>
<accession>A0A158G253</accession>
<name>A0A158G253_CABSO</name>
<feature type="transmembrane region" description="Helical" evidence="1">
    <location>
        <begin position="52"/>
        <end position="75"/>
    </location>
</feature>
<sequence>MRQTFTKPRYIRRSARRSANESTTSVRLMEQSLSPLLHEMKLREERTTWHDFVIAAGAAMVAAALVVMFALIWTLQPAI</sequence>
<keyword evidence="1" id="KW-0472">Membrane</keyword>
<dbReference type="EMBL" id="FCOC02000004">
    <property type="protein sequence ID" value="SAL25921.1"/>
    <property type="molecule type" value="Genomic_DNA"/>
</dbReference>
<evidence type="ECO:0000313" key="3">
    <source>
        <dbReference type="Proteomes" id="UP000054893"/>
    </source>
</evidence>
<proteinExistence type="predicted"/>
<keyword evidence="1" id="KW-0812">Transmembrane</keyword>
<dbReference type="AlphaFoldDB" id="A0A158G253"/>
<organism evidence="2 3">
    <name type="scientific">Caballeronia sordidicola</name>
    <name type="common">Burkholderia sordidicola</name>
    <dbReference type="NCBI Taxonomy" id="196367"/>
    <lineage>
        <taxon>Bacteria</taxon>
        <taxon>Pseudomonadati</taxon>
        <taxon>Pseudomonadota</taxon>
        <taxon>Betaproteobacteria</taxon>
        <taxon>Burkholderiales</taxon>
        <taxon>Burkholderiaceae</taxon>
        <taxon>Caballeronia</taxon>
    </lineage>
</organism>